<dbReference type="InterPro" id="IPR039421">
    <property type="entry name" value="Type_1_exporter"/>
</dbReference>
<keyword evidence="7" id="KW-0067">ATP-binding</keyword>
<evidence type="ECO:0000256" key="2">
    <source>
        <dbReference type="ARBA" id="ARBA00022692"/>
    </source>
</evidence>
<keyword evidence="2 5" id="KW-0812">Transmembrane</keyword>
<name>A0ABW4CQP6_9LACO</name>
<proteinExistence type="predicted"/>
<protein>
    <submittedName>
        <fullName evidence="7">ATP-binding cassette domain-containing protein</fullName>
    </submittedName>
</protein>
<evidence type="ECO:0000256" key="1">
    <source>
        <dbReference type="ARBA" id="ARBA00004651"/>
    </source>
</evidence>
<dbReference type="RefSeq" id="WP_125698564.1">
    <property type="nucleotide sequence ID" value="NZ_JBHTOG010000037.1"/>
</dbReference>
<dbReference type="Proteomes" id="UP001597192">
    <property type="component" value="Unassembled WGS sequence"/>
</dbReference>
<organism evidence="7 8">
    <name type="scientific">Lacticaseibacillus yichunensis</name>
    <dbReference type="NCBI Taxonomy" id="2486015"/>
    <lineage>
        <taxon>Bacteria</taxon>
        <taxon>Bacillati</taxon>
        <taxon>Bacillota</taxon>
        <taxon>Bacilli</taxon>
        <taxon>Lactobacillales</taxon>
        <taxon>Lactobacillaceae</taxon>
        <taxon>Lacticaseibacillus</taxon>
    </lineage>
</organism>
<dbReference type="GO" id="GO:0005524">
    <property type="term" value="F:ATP binding"/>
    <property type="evidence" value="ECO:0007669"/>
    <property type="project" value="UniProtKB-KW"/>
</dbReference>
<feature type="transmembrane region" description="Helical" evidence="5">
    <location>
        <begin position="85"/>
        <end position="112"/>
    </location>
</feature>
<dbReference type="EMBL" id="JBHTOG010000037">
    <property type="protein sequence ID" value="MFD1432444.1"/>
    <property type="molecule type" value="Genomic_DNA"/>
</dbReference>
<dbReference type="InterPro" id="IPR003439">
    <property type="entry name" value="ABC_transporter-like_ATP-bd"/>
</dbReference>
<keyword evidence="3 5" id="KW-1133">Transmembrane helix</keyword>
<dbReference type="Gene3D" id="1.20.1560.10">
    <property type="entry name" value="ABC transporter type 1, transmembrane domain"/>
    <property type="match status" value="1"/>
</dbReference>
<dbReference type="Gene3D" id="3.40.50.300">
    <property type="entry name" value="P-loop containing nucleotide triphosphate hydrolases"/>
    <property type="match status" value="1"/>
</dbReference>
<dbReference type="InterPro" id="IPR011527">
    <property type="entry name" value="ABC1_TM_dom"/>
</dbReference>
<evidence type="ECO:0000313" key="8">
    <source>
        <dbReference type="Proteomes" id="UP001597192"/>
    </source>
</evidence>
<reference evidence="8" key="1">
    <citation type="journal article" date="2019" name="Int. J. Syst. Evol. Microbiol.">
        <title>The Global Catalogue of Microorganisms (GCM) 10K type strain sequencing project: providing services to taxonomists for standard genome sequencing and annotation.</title>
        <authorList>
            <consortium name="The Broad Institute Genomics Platform"/>
            <consortium name="The Broad Institute Genome Sequencing Center for Infectious Disease"/>
            <person name="Wu L."/>
            <person name="Ma J."/>
        </authorList>
    </citation>
    <scope>NUCLEOTIDE SEQUENCE [LARGE SCALE GENOMIC DNA]</scope>
    <source>
        <strain evidence="8">CCM 8947</strain>
    </source>
</reference>
<keyword evidence="4 5" id="KW-0472">Membrane</keyword>
<keyword evidence="7" id="KW-0547">Nucleotide-binding</keyword>
<keyword evidence="8" id="KW-1185">Reference proteome</keyword>
<evidence type="ECO:0000256" key="5">
    <source>
        <dbReference type="SAM" id="Phobius"/>
    </source>
</evidence>
<evidence type="ECO:0000313" key="7">
    <source>
        <dbReference type="EMBL" id="MFD1432444.1"/>
    </source>
</evidence>
<sequence length="433" mass="47738">MLHVFEQPLCSLLVLTDYKRAKATGKMSIDLRVDISNSVITRSYSSFTEKTVGSYSSWMISDVALIEQRGFNNVFSVVQIISDPLFSIVALFSFHWSLVIVALIIGVVTVGIPQLWRKRLQQTNLETTKQNEDLYGTINDQLAGYETLYSLGLTKRITEQILVASELVLKKQLHQVRFETVASNTGGFINLVGQLVINGWTGFLIFAKLTPIGAINSTASLSYNVLNSLAAFNPILTQLQSLSPVFKKYELNAHVDQVGMRDQTSYETANDIEFSRFTYSYSSDKPALFHNLSFIIPKGSKTLIQGESGAGKSTLLRVLAGQIPEYTGAVMLCGQDLSHLSTQQIHEHVLYVSQSPHIFSASLLDNLLLGDSFTLQELDAALEITDLLELVSALPNGLDTILTENGKNLSGGQRQRIALARCLLRGCSKTCSI</sequence>
<dbReference type="SUPFAM" id="SSF90123">
    <property type="entry name" value="ABC transporter transmembrane region"/>
    <property type="match status" value="1"/>
</dbReference>
<comment type="caution">
    <text evidence="7">The sequence shown here is derived from an EMBL/GenBank/DDBJ whole genome shotgun (WGS) entry which is preliminary data.</text>
</comment>
<evidence type="ECO:0000256" key="3">
    <source>
        <dbReference type="ARBA" id="ARBA00022989"/>
    </source>
</evidence>
<comment type="subcellular location">
    <subcellularLocation>
        <location evidence="1">Cell membrane</location>
        <topology evidence="1">Multi-pass membrane protein</topology>
    </subcellularLocation>
</comment>
<evidence type="ECO:0000256" key="4">
    <source>
        <dbReference type="ARBA" id="ARBA00023136"/>
    </source>
</evidence>
<dbReference type="PROSITE" id="PS50929">
    <property type="entry name" value="ABC_TM1F"/>
    <property type="match status" value="1"/>
</dbReference>
<dbReference type="InterPro" id="IPR027417">
    <property type="entry name" value="P-loop_NTPase"/>
</dbReference>
<dbReference type="Pfam" id="PF00005">
    <property type="entry name" value="ABC_tran"/>
    <property type="match status" value="1"/>
</dbReference>
<dbReference type="PANTHER" id="PTHR24221:SF654">
    <property type="entry name" value="ATP-BINDING CASSETTE SUB-FAMILY B MEMBER 6"/>
    <property type="match status" value="1"/>
</dbReference>
<dbReference type="SUPFAM" id="SSF52540">
    <property type="entry name" value="P-loop containing nucleoside triphosphate hydrolases"/>
    <property type="match status" value="1"/>
</dbReference>
<accession>A0ABW4CQP6</accession>
<dbReference type="PANTHER" id="PTHR24221">
    <property type="entry name" value="ATP-BINDING CASSETTE SUB-FAMILY B"/>
    <property type="match status" value="1"/>
</dbReference>
<feature type="domain" description="ABC transmembrane type-1" evidence="6">
    <location>
        <begin position="21"/>
        <end position="241"/>
    </location>
</feature>
<dbReference type="Pfam" id="PF00664">
    <property type="entry name" value="ABC_membrane"/>
    <property type="match status" value="1"/>
</dbReference>
<dbReference type="InterPro" id="IPR036640">
    <property type="entry name" value="ABC1_TM_sf"/>
</dbReference>
<evidence type="ECO:0000259" key="6">
    <source>
        <dbReference type="PROSITE" id="PS50929"/>
    </source>
</evidence>
<gene>
    <name evidence="7" type="ORF">ACFQ47_07080</name>
</gene>